<gene>
    <name evidence="1" type="ORF">SDJN03_16771</name>
</gene>
<name>A0AAV6MXD4_9ROSI</name>
<keyword evidence="2" id="KW-1185">Reference proteome</keyword>
<protein>
    <submittedName>
        <fullName evidence="1">Uncharacterized protein</fullName>
    </submittedName>
</protein>
<comment type="caution">
    <text evidence="1">The sequence shown here is derived from an EMBL/GenBank/DDBJ whole genome shotgun (WGS) entry which is preliminary data.</text>
</comment>
<dbReference type="EMBL" id="JAGKQH010000011">
    <property type="protein sequence ID" value="KAG6588206.1"/>
    <property type="molecule type" value="Genomic_DNA"/>
</dbReference>
<reference evidence="1 2" key="1">
    <citation type="journal article" date="2021" name="Hortic Res">
        <title>The domestication of Cucurbita argyrosperma as revealed by the genome of its wild relative.</title>
        <authorList>
            <person name="Barrera-Redondo J."/>
            <person name="Sanchez-de la Vega G."/>
            <person name="Aguirre-Liguori J.A."/>
            <person name="Castellanos-Morales G."/>
            <person name="Gutierrez-Guerrero Y.T."/>
            <person name="Aguirre-Dugua X."/>
            <person name="Aguirre-Planter E."/>
            <person name="Tenaillon M.I."/>
            <person name="Lira-Saade R."/>
            <person name="Eguiarte L.E."/>
        </authorList>
    </citation>
    <scope>NUCLEOTIDE SEQUENCE [LARGE SCALE GENOMIC DNA]</scope>
    <source>
        <strain evidence="1">JBR-2021</strain>
    </source>
</reference>
<dbReference type="AlphaFoldDB" id="A0AAV6MXD4"/>
<sequence>MHEGRELPNQSHAVHGTCLHYVVNVARRARRRPLRLEHEGQETGAKALYHLFLLLELIENGRELKGKQKDKKTRTIFVCVSLGFEVLEK</sequence>
<proteinExistence type="predicted"/>
<feature type="non-terminal residue" evidence="1">
    <location>
        <position position="1"/>
    </location>
</feature>
<evidence type="ECO:0000313" key="1">
    <source>
        <dbReference type="EMBL" id="KAG6588206.1"/>
    </source>
</evidence>
<organism evidence="1 2">
    <name type="scientific">Cucurbita argyrosperma subsp. sororia</name>
    <dbReference type="NCBI Taxonomy" id="37648"/>
    <lineage>
        <taxon>Eukaryota</taxon>
        <taxon>Viridiplantae</taxon>
        <taxon>Streptophyta</taxon>
        <taxon>Embryophyta</taxon>
        <taxon>Tracheophyta</taxon>
        <taxon>Spermatophyta</taxon>
        <taxon>Magnoliopsida</taxon>
        <taxon>eudicotyledons</taxon>
        <taxon>Gunneridae</taxon>
        <taxon>Pentapetalae</taxon>
        <taxon>rosids</taxon>
        <taxon>fabids</taxon>
        <taxon>Cucurbitales</taxon>
        <taxon>Cucurbitaceae</taxon>
        <taxon>Cucurbiteae</taxon>
        <taxon>Cucurbita</taxon>
    </lineage>
</organism>
<accession>A0AAV6MXD4</accession>
<dbReference type="Proteomes" id="UP000685013">
    <property type="component" value="Chromosome 11"/>
</dbReference>
<evidence type="ECO:0000313" key="2">
    <source>
        <dbReference type="Proteomes" id="UP000685013"/>
    </source>
</evidence>